<name>A0A7L9IYW7_9MICO</name>
<protein>
    <submittedName>
        <fullName evidence="1">Uncharacterized protein</fullName>
    </submittedName>
</protein>
<reference evidence="1 2" key="1">
    <citation type="submission" date="2020-10" db="EMBL/GenBank/DDBJ databases">
        <title>Janibacter indicus TT2 genome sequence.</title>
        <authorList>
            <person name="Lee K."/>
            <person name="Ganzorig M."/>
        </authorList>
    </citation>
    <scope>NUCLEOTIDE SEQUENCE [LARGE SCALE GENOMIC DNA]</scope>
    <source>
        <strain evidence="1 2">TT2</strain>
    </source>
</reference>
<dbReference type="AlphaFoldDB" id="A0A7L9IYW7"/>
<proteinExistence type="predicted"/>
<gene>
    <name evidence="1" type="ORF">IGS73_14695</name>
</gene>
<organism evidence="1 2">
    <name type="scientific">Janibacter indicus</name>
    <dbReference type="NCBI Taxonomy" id="857417"/>
    <lineage>
        <taxon>Bacteria</taxon>
        <taxon>Bacillati</taxon>
        <taxon>Actinomycetota</taxon>
        <taxon>Actinomycetes</taxon>
        <taxon>Micrococcales</taxon>
        <taxon>Intrasporangiaceae</taxon>
        <taxon>Janibacter</taxon>
    </lineage>
</organism>
<dbReference type="Proteomes" id="UP000593998">
    <property type="component" value="Chromosome"/>
</dbReference>
<dbReference type="RefSeq" id="WP_192910832.1">
    <property type="nucleotide sequence ID" value="NZ_CP062789.1"/>
</dbReference>
<dbReference type="EMBL" id="CP062789">
    <property type="protein sequence ID" value="QOK22319.1"/>
    <property type="molecule type" value="Genomic_DNA"/>
</dbReference>
<evidence type="ECO:0000313" key="1">
    <source>
        <dbReference type="EMBL" id="QOK22319.1"/>
    </source>
</evidence>
<evidence type="ECO:0000313" key="2">
    <source>
        <dbReference type="Proteomes" id="UP000593998"/>
    </source>
</evidence>
<accession>A0A7L9IYW7</accession>
<sequence>MNPIHDIDTGALALDDWHRHLLDVEHGLGGRLRVIDGPLHHFASVAEEREWIVGFLSGRPGSNLRQLLSEAFDLPLANMARPTRSRLEDAALRSYQSFVAPALSPSVLDIRPAVDEAGGEVDRFDAQLAGFMLDLAKAAATNGVGVALLVEGSEYIPQSNLESLRTMASTAERGGWPVLVLISGNPGPTRQS</sequence>